<protein>
    <recommendedName>
        <fullName evidence="5">Type VI secretion system amidase effector protein Tae4</fullName>
    </recommendedName>
</protein>
<evidence type="ECO:0000313" key="2">
    <source>
        <dbReference type="EMBL" id="TBV01096.1"/>
    </source>
</evidence>
<keyword evidence="3" id="KW-1185">Reference proteome</keyword>
<dbReference type="Gene3D" id="3.90.1720.80">
    <property type="match status" value="1"/>
</dbReference>
<dbReference type="InterPro" id="IPR025562">
    <property type="entry name" value="Tae4"/>
</dbReference>
<reference evidence="3 4" key="1">
    <citation type="submission" date="2018-06" db="EMBL/GenBank/DDBJ databases">
        <title>Three novel Pseudomonas species isolated from symptomatic oak.</title>
        <authorList>
            <person name="Bueno-Gonzalez V."/>
            <person name="Brady C."/>
        </authorList>
    </citation>
    <scope>NUCLEOTIDE SEQUENCE [LARGE SCALE GENOMIC DNA]</scope>
    <source>
        <strain evidence="2 3">P26B</strain>
        <strain evidence="1 4">P6B</strain>
    </source>
</reference>
<organism evidence="1 4">
    <name type="scientific">Phytopseudomonas dryadis</name>
    <dbReference type="NCBI Taxonomy" id="2487520"/>
    <lineage>
        <taxon>Bacteria</taxon>
        <taxon>Pseudomonadati</taxon>
        <taxon>Pseudomonadota</taxon>
        <taxon>Gammaproteobacteria</taxon>
        <taxon>Pseudomonadales</taxon>
        <taxon>Pseudomonadaceae</taxon>
        <taxon>Phytopseudomonas</taxon>
    </lineage>
</organism>
<dbReference type="Proteomes" id="UP000291334">
    <property type="component" value="Unassembled WGS sequence"/>
</dbReference>
<evidence type="ECO:0000313" key="4">
    <source>
        <dbReference type="Proteomes" id="UP000293172"/>
    </source>
</evidence>
<evidence type="ECO:0000313" key="3">
    <source>
        <dbReference type="Proteomes" id="UP000291334"/>
    </source>
</evidence>
<comment type="caution">
    <text evidence="1">The sequence shown here is derived from an EMBL/GenBank/DDBJ whole genome shotgun (WGS) entry which is preliminary data.</text>
</comment>
<dbReference type="EMBL" id="QJUM01000033">
    <property type="protein sequence ID" value="TBV01096.1"/>
    <property type="molecule type" value="Genomic_DNA"/>
</dbReference>
<dbReference type="EMBL" id="QJUL01000005">
    <property type="protein sequence ID" value="TBU96091.1"/>
    <property type="molecule type" value="Genomic_DNA"/>
</dbReference>
<evidence type="ECO:0008006" key="5">
    <source>
        <dbReference type="Google" id="ProtNLM"/>
    </source>
</evidence>
<evidence type="ECO:0000313" key="1">
    <source>
        <dbReference type="EMBL" id="TBU96091.1"/>
    </source>
</evidence>
<sequence>MAKPAFINLWNGYPTTQSPCDGPWDNQCAIRLSMALNTERSIRVNRHTYSEPKCAHEHARGAESLANWLWRHHLGRPRIFTDGAEAKRNLNGANGIIFFKNCFTRSGETQATGDHIDLWNKGFTKGFRDDANRAEQVWFWELT</sequence>
<dbReference type="OrthoDB" id="1262040at2"/>
<proteinExistence type="predicted"/>
<name>A0A4Q9R8P1_9GAMM</name>
<dbReference type="Proteomes" id="UP000293172">
    <property type="component" value="Unassembled WGS sequence"/>
</dbReference>
<dbReference type="RefSeq" id="WP_131177320.1">
    <property type="nucleotide sequence ID" value="NZ_QJUL01000005.1"/>
</dbReference>
<dbReference type="Pfam" id="PF14113">
    <property type="entry name" value="Tae4"/>
    <property type="match status" value="1"/>
</dbReference>
<accession>A0A4Q9R8P1</accession>
<dbReference type="AlphaFoldDB" id="A0A4Q9R8P1"/>
<gene>
    <name evidence="2" type="ORF">DNK34_21815</name>
    <name evidence="1" type="ORF">DNK44_04865</name>
</gene>